<dbReference type="EMBL" id="KN833714">
    <property type="protein sequence ID" value="KIK24636.1"/>
    <property type="molecule type" value="Genomic_DNA"/>
</dbReference>
<accession>A0A0C9Z638</accession>
<reference evidence="2" key="2">
    <citation type="submission" date="2015-01" db="EMBL/GenBank/DDBJ databases">
        <title>Evolutionary Origins and Diversification of the Mycorrhizal Mutualists.</title>
        <authorList>
            <consortium name="DOE Joint Genome Institute"/>
            <consortium name="Mycorrhizal Genomics Consortium"/>
            <person name="Kohler A."/>
            <person name="Kuo A."/>
            <person name="Nagy L.G."/>
            <person name="Floudas D."/>
            <person name="Copeland A."/>
            <person name="Barry K.W."/>
            <person name="Cichocki N."/>
            <person name="Veneault-Fourrey C."/>
            <person name="LaButti K."/>
            <person name="Lindquist E.A."/>
            <person name="Lipzen A."/>
            <person name="Lundell T."/>
            <person name="Morin E."/>
            <person name="Murat C."/>
            <person name="Riley R."/>
            <person name="Ohm R."/>
            <person name="Sun H."/>
            <person name="Tunlid A."/>
            <person name="Henrissat B."/>
            <person name="Grigoriev I.V."/>
            <person name="Hibbett D.S."/>
            <person name="Martin F."/>
        </authorList>
    </citation>
    <scope>NUCLEOTIDE SEQUENCE [LARGE SCALE GENOMIC DNA]</scope>
    <source>
        <strain evidence="2">441</strain>
    </source>
</reference>
<proteinExistence type="predicted"/>
<dbReference type="AlphaFoldDB" id="A0A0C9Z638"/>
<reference evidence="1 2" key="1">
    <citation type="submission" date="2014-04" db="EMBL/GenBank/DDBJ databases">
        <authorList>
            <consortium name="DOE Joint Genome Institute"/>
            <person name="Kuo A."/>
            <person name="Kohler A."/>
            <person name="Costa M.D."/>
            <person name="Nagy L.G."/>
            <person name="Floudas D."/>
            <person name="Copeland A."/>
            <person name="Barry K.W."/>
            <person name="Cichocki N."/>
            <person name="Veneault-Fourrey C."/>
            <person name="LaButti K."/>
            <person name="Lindquist E.A."/>
            <person name="Lipzen A."/>
            <person name="Lundell T."/>
            <person name="Morin E."/>
            <person name="Murat C."/>
            <person name="Sun H."/>
            <person name="Tunlid A."/>
            <person name="Henrissat B."/>
            <person name="Grigoriev I.V."/>
            <person name="Hibbett D.S."/>
            <person name="Martin F."/>
            <person name="Nordberg H.P."/>
            <person name="Cantor M.N."/>
            <person name="Hua S.X."/>
        </authorList>
    </citation>
    <scope>NUCLEOTIDE SEQUENCE [LARGE SCALE GENOMIC DNA]</scope>
    <source>
        <strain evidence="1 2">441</strain>
    </source>
</reference>
<dbReference type="HOGENOM" id="CLU_2776898_0_0_1"/>
<evidence type="ECO:0000313" key="2">
    <source>
        <dbReference type="Proteomes" id="UP000054018"/>
    </source>
</evidence>
<sequence>MKSPRWTSQRVANGSSYACIPVWSLLFVRLWWLSKEEYAILRLTHLHLRIAAVVAYFKGRSVSAIPVQH</sequence>
<protein>
    <submittedName>
        <fullName evidence="1">Uncharacterized protein</fullName>
    </submittedName>
</protein>
<keyword evidence="2" id="KW-1185">Reference proteome</keyword>
<organism evidence="1 2">
    <name type="scientific">Pisolithus microcarpus 441</name>
    <dbReference type="NCBI Taxonomy" id="765257"/>
    <lineage>
        <taxon>Eukaryota</taxon>
        <taxon>Fungi</taxon>
        <taxon>Dikarya</taxon>
        <taxon>Basidiomycota</taxon>
        <taxon>Agaricomycotina</taxon>
        <taxon>Agaricomycetes</taxon>
        <taxon>Agaricomycetidae</taxon>
        <taxon>Boletales</taxon>
        <taxon>Sclerodermatineae</taxon>
        <taxon>Pisolithaceae</taxon>
        <taxon>Pisolithus</taxon>
    </lineage>
</organism>
<name>A0A0C9Z638_9AGAM</name>
<dbReference type="Proteomes" id="UP000054018">
    <property type="component" value="Unassembled WGS sequence"/>
</dbReference>
<gene>
    <name evidence="1" type="ORF">PISMIDRAFT_678024</name>
</gene>
<evidence type="ECO:0000313" key="1">
    <source>
        <dbReference type="EMBL" id="KIK24636.1"/>
    </source>
</evidence>